<feature type="region of interest" description="Disordered" evidence="1">
    <location>
        <begin position="415"/>
        <end position="439"/>
    </location>
</feature>
<gene>
    <name evidence="2" type="ORF">PRZ48_009198</name>
</gene>
<evidence type="ECO:0000313" key="3">
    <source>
        <dbReference type="Proteomes" id="UP001305779"/>
    </source>
</evidence>
<accession>A0ABR0EC31</accession>
<feature type="region of interest" description="Disordered" evidence="1">
    <location>
        <begin position="306"/>
        <end position="371"/>
    </location>
</feature>
<dbReference type="EMBL" id="JAXOVC010000007">
    <property type="protein sequence ID" value="KAK4498688.1"/>
    <property type="molecule type" value="Genomic_DNA"/>
</dbReference>
<comment type="caution">
    <text evidence="2">The sequence shown here is derived from an EMBL/GenBank/DDBJ whole genome shotgun (WGS) entry which is preliminary data.</text>
</comment>
<organism evidence="2 3">
    <name type="scientific">Zasmidium cellare</name>
    <name type="common">Wine cellar mold</name>
    <name type="synonym">Racodium cellare</name>
    <dbReference type="NCBI Taxonomy" id="395010"/>
    <lineage>
        <taxon>Eukaryota</taxon>
        <taxon>Fungi</taxon>
        <taxon>Dikarya</taxon>
        <taxon>Ascomycota</taxon>
        <taxon>Pezizomycotina</taxon>
        <taxon>Dothideomycetes</taxon>
        <taxon>Dothideomycetidae</taxon>
        <taxon>Mycosphaerellales</taxon>
        <taxon>Mycosphaerellaceae</taxon>
        <taxon>Zasmidium</taxon>
    </lineage>
</organism>
<dbReference type="Proteomes" id="UP001305779">
    <property type="component" value="Unassembled WGS sequence"/>
</dbReference>
<evidence type="ECO:0000313" key="2">
    <source>
        <dbReference type="EMBL" id="KAK4498688.1"/>
    </source>
</evidence>
<proteinExistence type="predicted"/>
<evidence type="ECO:0000256" key="1">
    <source>
        <dbReference type="SAM" id="MobiDB-lite"/>
    </source>
</evidence>
<keyword evidence="3" id="KW-1185">Reference proteome</keyword>
<feature type="region of interest" description="Disordered" evidence="1">
    <location>
        <begin position="118"/>
        <end position="192"/>
    </location>
</feature>
<reference evidence="2 3" key="1">
    <citation type="journal article" date="2023" name="G3 (Bethesda)">
        <title>A chromosome-level genome assembly of Zasmidium syzygii isolated from banana leaves.</title>
        <authorList>
            <person name="van Westerhoven A.C."/>
            <person name="Mehrabi R."/>
            <person name="Talebi R."/>
            <person name="Steentjes M.B.F."/>
            <person name="Corcolon B."/>
            <person name="Chong P.A."/>
            <person name="Kema G.H.J."/>
            <person name="Seidl M.F."/>
        </authorList>
    </citation>
    <scope>NUCLEOTIDE SEQUENCE [LARGE SCALE GENOMIC DNA]</scope>
    <source>
        <strain evidence="2 3">P124</strain>
    </source>
</reference>
<feature type="compositionally biased region" description="Low complexity" evidence="1">
    <location>
        <begin position="149"/>
        <end position="162"/>
    </location>
</feature>
<feature type="compositionally biased region" description="Low complexity" evidence="1">
    <location>
        <begin position="344"/>
        <end position="354"/>
    </location>
</feature>
<sequence length="503" mass="56383">MANSRLPITEHYPIQLHYIKALFLEAQYRQCIQACRDLIKLAGSKIDDNPLQSTFVHFYLGLSHDEIARSMHHNSVSKLPAFNNAAQYYQDAIDALPSQQEVQFFCAQRKASISSSAEDSFFSDDDNETVSEFPVSPTLSGYDPRDMGISRASSPILSSPPIIRHEPVLSPTVGSPGTVTSDDDLESHDSFSELMTPNRVKRELSRMSLIGQPQKRLSRDLSRISLLQSTPKGLPRDVSSMHLLDQMQPGIPREFSKMSLHDPPKMRSPTHGLLRPIRLGSPAKPHFLPPSLPYSGTVANIRSKLPQLVKDTKTEPNLAAPRIDSRYSSPEPPLSSPDMKTESDSSFSDASTLSPQTPVRHHIATSPTPTKHEDLLLQNSVYRLNDQILSMRTQLQHHITLVHDAKDRFHRAQQEKRASRLAPTTGTPLGKINAKDDVFGGPVASPPKTSLPQARSYWSFVPEDVKATEKRRKIAEGRARGWKRERFQPGKYRELCERALEEL</sequence>
<protein>
    <submittedName>
        <fullName evidence="2">Uncharacterized protein</fullName>
    </submittedName>
</protein>
<name>A0ABR0EC31_ZASCE</name>